<dbReference type="Proteomes" id="UP000501868">
    <property type="component" value="Chromosome"/>
</dbReference>
<dbReference type="AlphaFoldDB" id="A0A6H1P8S7"/>
<dbReference type="Pfam" id="PF04140">
    <property type="entry name" value="ICMT"/>
    <property type="match status" value="1"/>
</dbReference>
<proteinExistence type="predicted"/>
<accession>A0A6H1P8S7</accession>
<organism evidence="6 7">
    <name type="scientific">Priestia megaterium</name>
    <name type="common">Bacillus megaterium</name>
    <dbReference type="NCBI Taxonomy" id="1404"/>
    <lineage>
        <taxon>Bacteria</taxon>
        <taxon>Bacillati</taxon>
        <taxon>Bacillota</taxon>
        <taxon>Bacilli</taxon>
        <taxon>Bacillales</taxon>
        <taxon>Bacillaceae</taxon>
        <taxon>Priestia</taxon>
    </lineage>
</organism>
<comment type="subcellular location">
    <subcellularLocation>
        <location evidence="1">Membrane</location>
        <topology evidence="1">Multi-pass membrane protein</topology>
    </subcellularLocation>
</comment>
<evidence type="ECO:0008006" key="8">
    <source>
        <dbReference type="Google" id="ProtNLM"/>
    </source>
</evidence>
<evidence type="ECO:0000256" key="2">
    <source>
        <dbReference type="ARBA" id="ARBA00022692"/>
    </source>
</evidence>
<dbReference type="InterPro" id="IPR007269">
    <property type="entry name" value="ICMT_MeTrfase"/>
</dbReference>
<feature type="transmembrane region" description="Helical" evidence="5">
    <location>
        <begin position="45"/>
        <end position="66"/>
    </location>
</feature>
<dbReference type="GO" id="GO:0016020">
    <property type="term" value="C:membrane"/>
    <property type="evidence" value="ECO:0007669"/>
    <property type="project" value="UniProtKB-SubCell"/>
</dbReference>
<protein>
    <recommendedName>
        <fullName evidence="8">Isoprenylcysteine carboxyl methyltransferase</fullName>
    </recommendedName>
</protein>
<feature type="transmembrane region" description="Helical" evidence="5">
    <location>
        <begin position="123"/>
        <end position="143"/>
    </location>
</feature>
<gene>
    <name evidence="6" type="ORF">HFZ78_25735</name>
</gene>
<evidence type="ECO:0000256" key="3">
    <source>
        <dbReference type="ARBA" id="ARBA00022989"/>
    </source>
</evidence>
<feature type="transmembrane region" description="Helical" evidence="5">
    <location>
        <begin position="6"/>
        <end position="24"/>
    </location>
</feature>
<keyword evidence="4 5" id="KW-0472">Membrane</keyword>
<dbReference type="PANTHER" id="PTHR43847:SF1">
    <property type="entry name" value="BLL3993 PROTEIN"/>
    <property type="match status" value="1"/>
</dbReference>
<dbReference type="InterPro" id="IPR052527">
    <property type="entry name" value="Metal_cation-efflux_comp"/>
</dbReference>
<dbReference type="Gene3D" id="1.20.120.1630">
    <property type="match status" value="1"/>
</dbReference>
<evidence type="ECO:0000313" key="7">
    <source>
        <dbReference type="Proteomes" id="UP000501868"/>
    </source>
</evidence>
<evidence type="ECO:0000256" key="1">
    <source>
        <dbReference type="ARBA" id="ARBA00004141"/>
    </source>
</evidence>
<dbReference type="GO" id="GO:0004671">
    <property type="term" value="F:protein C-terminal S-isoprenylcysteine carboxyl O-methyltransferase activity"/>
    <property type="evidence" value="ECO:0007669"/>
    <property type="project" value="InterPro"/>
</dbReference>
<dbReference type="PANTHER" id="PTHR43847">
    <property type="entry name" value="BLL3993 PROTEIN"/>
    <property type="match status" value="1"/>
</dbReference>
<reference evidence="6 7" key="1">
    <citation type="submission" date="2020-04" db="EMBL/GenBank/DDBJ databases">
        <title>Genome-Wide Identification of 5-Methylcytosine Sites in Bacterial Genomes By High-Throughput Sequencing of MspJI Restriction Fragments.</title>
        <authorList>
            <person name="Wu V."/>
        </authorList>
    </citation>
    <scope>NUCLEOTIDE SEQUENCE [LARGE SCALE GENOMIC DNA]</scope>
    <source>
        <strain evidence="6 7">S2</strain>
    </source>
</reference>
<sequence>MKDIISFLILVGFISLQRIVELRIAKSNEKWMKKRGAIEFGEKHYRYMVTMHALFFIFLSCEKIFMNLGLSPLWGILIIVFLIAQLFRIWAIASLGRFWNTKIIVLRNANVIRKGPYRFIRHPNYFVVAVELAVVPLLFNAYFTASLFTILNIIVLRIRIPEEEQALRELTEYEGTFQDCNRFLPKVVK</sequence>
<evidence type="ECO:0000313" key="6">
    <source>
        <dbReference type="EMBL" id="QIZ09661.1"/>
    </source>
</evidence>
<keyword evidence="2 5" id="KW-0812">Transmembrane</keyword>
<keyword evidence="3 5" id="KW-1133">Transmembrane helix</keyword>
<feature type="transmembrane region" description="Helical" evidence="5">
    <location>
        <begin position="72"/>
        <end position="93"/>
    </location>
</feature>
<evidence type="ECO:0000256" key="5">
    <source>
        <dbReference type="SAM" id="Phobius"/>
    </source>
</evidence>
<name>A0A6H1P8S7_PRIMG</name>
<reference evidence="6 7" key="2">
    <citation type="submission" date="2020-04" db="EMBL/GenBank/DDBJ databases">
        <authorList>
            <person name="Fomenkov A."/>
            <person name="Anton B.P."/>
            <person name="Roberts R.J."/>
        </authorList>
    </citation>
    <scope>NUCLEOTIDE SEQUENCE [LARGE SCALE GENOMIC DNA]</scope>
    <source>
        <strain evidence="6 7">S2</strain>
    </source>
</reference>
<dbReference type="EMBL" id="CP051128">
    <property type="protein sequence ID" value="QIZ09661.1"/>
    <property type="molecule type" value="Genomic_DNA"/>
</dbReference>
<evidence type="ECO:0000256" key="4">
    <source>
        <dbReference type="ARBA" id="ARBA00023136"/>
    </source>
</evidence>